<dbReference type="EMBL" id="MU394374">
    <property type="protein sequence ID" value="KAI6082308.1"/>
    <property type="molecule type" value="Genomic_DNA"/>
</dbReference>
<sequence>MEESNNDELIVPAPAPWELKGTVYMLSFWTSKTSTAEVKANFNDERQLGLPPIAYSLLESKSPFVDPAASGEHIGGLSQFQIIRYTESPLGPYDELIICPGFFAYEKDDTKGKRKKMKNPRITRIYVSQKSTCWNGRKNWNIPKHLARFEWDESPDGKRRVRVYPYDTAVSGDGSDDTDTGPSEKFFFQAAFQPVRWAPSFPLSLSWLKYMGIDTSLVQPPLPDGRQGDSRAGEELIGTSRWCKIQPTMSARKATLGWIDMSQHDPNVADNNGSDNRNSGIKYDNFWPDMRRWNLAIKMENADIGFGEGLHWDAPLSGL</sequence>
<keyword evidence="2" id="KW-1185">Reference proteome</keyword>
<proteinExistence type="predicted"/>
<organism evidence="1 2">
    <name type="scientific">Hypoxylon rubiginosum</name>
    <dbReference type="NCBI Taxonomy" id="110542"/>
    <lineage>
        <taxon>Eukaryota</taxon>
        <taxon>Fungi</taxon>
        <taxon>Dikarya</taxon>
        <taxon>Ascomycota</taxon>
        <taxon>Pezizomycotina</taxon>
        <taxon>Sordariomycetes</taxon>
        <taxon>Xylariomycetidae</taxon>
        <taxon>Xylariales</taxon>
        <taxon>Hypoxylaceae</taxon>
        <taxon>Hypoxylon</taxon>
    </lineage>
</organism>
<gene>
    <name evidence="1" type="ORF">F4821DRAFT_247567</name>
</gene>
<name>A0ACC0CPK8_9PEZI</name>
<protein>
    <submittedName>
        <fullName evidence="1">Uncharacterized protein</fullName>
    </submittedName>
</protein>
<evidence type="ECO:0000313" key="1">
    <source>
        <dbReference type="EMBL" id="KAI6082308.1"/>
    </source>
</evidence>
<reference evidence="1 2" key="1">
    <citation type="journal article" date="2022" name="New Phytol.">
        <title>Ecological generalism drives hyperdiversity of secondary metabolite gene clusters in xylarialean endophytes.</title>
        <authorList>
            <person name="Franco M.E.E."/>
            <person name="Wisecaver J.H."/>
            <person name="Arnold A.E."/>
            <person name="Ju Y.M."/>
            <person name="Slot J.C."/>
            <person name="Ahrendt S."/>
            <person name="Moore L.P."/>
            <person name="Eastman K.E."/>
            <person name="Scott K."/>
            <person name="Konkel Z."/>
            <person name="Mondo S.J."/>
            <person name="Kuo A."/>
            <person name="Hayes R.D."/>
            <person name="Haridas S."/>
            <person name="Andreopoulos B."/>
            <person name="Riley R."/>
            <person name="LaButti K."/>
            <person name="Pangilinan J."/>
            <person name="Lipzen A."/>
            <person name="Amirebrahimi M."/>
            <person name="Yan J."/>
            <person name="Adam C."/>
            <person name="Keymanesh K."/>
            <person name="Ng V."/>
            <person name="Louie K."/>
            <person name="Northen T."/>
            <person name="Drula E."/>
            <person name="Henrissat B."/>
            <person name="Hsieh H.M."/>
            <person name="Youens-Clark K."/>
            <person name="Lutzoni F."/>
            <person name="Miadlikowska J."/>
            <person name="Eastwood D.C."/>
            <person name="Hamelin R.C."/>
            <person name="Grigoriev I.V."/>
            <person name="U'Ren J.M."/>
        </authorList>
    </citation>
    <scope>NUCLEOTIDE SEQUENCE [LARGE SCALE GENOMIC DNA]</scope>
    <source>
        <strain evidence="1 2">ER1909</strain>
    </source>
</reference>
<dbReference type="Proteomes" id="UP001497680">
    <property type="component" value="Unassembled WGS sequence"/>
</dbReference>
<accession>A0ACC0CPK8</accession>
<comment type="caution">
    <text evidence="1">The sequence shown here is derived from an EMBL/GenBank/DDBJ whole genome shotgun (WGS) entry which is preliminary data.</text>
</comment>
<evidence type="ECO:0000313" key="2">
    <source>
        <dbReference type="Proteomes" id="UP001497680"/>
    </source>
</evidence>